<dbReference type="OMA" id="KRYHINY"/>
<dbReference type="eggNOG" id="ENOG502T0MF">
    <property type="taxonomic scope" value="Eukaryota"/>
</dbReference>
<dbReference type="AlphaFoldDB" id="G0R009"/>
<dbReference type="OrthoDB" id="301837at2759"/>
<dbReference type="RefSeq" id="XP_004030428.1">
    <property type="nucleotide sequence ID" value="XM_004030380.1"/>
</dbReference>
<evidence type="ECO:0000313" key="2">
    <source>
        <dbReference type="Proteomes" id="UP000008983"/>
    </source>
</evidence>
<dbReference type="GeneID" id="14905294"/>
<keyword evidence="2" id="KW-1185">Reference proteome</keyword>
<proteinExistence type="predicted"/>
<gene>
    <name evidence="1" type="ORF">IMG5_161080</name>
</gene>
<dbReference type="Proteomes" id="UP000008983">
    <property type="component" value="Unassembled WGS sequence"/>
</dbReference>
<name>G0R009_ICHMU</name>
<protein>
    <submittedName>
        <fullName evidence="1">Uncharacterized protein</fullName>
    </submittedName>
</protein>
<dbReference type="STRING" id="857967.G0R009"/>
<accession>G0R009</accession>
<dbReference type="EMBL" id="GL984174">
    <property type="protein sequence ID" value="EGR29192.1"/>
    <property type="molecule type" value="Genomic_DNA"/>
</dbReference>
<dbReference type="InParanoid" id="G0R009"/>
<reference evidence="1 2" key="1">
    <citation type="submission" date="2011-07" db="EMBL/GenBank/DDBJ databases">
        <authorList>
            <person name="Coyne R."/>
            <person name="Brami D."/>
            <person name="Johnson J."/>
            <person name="Hostetler J."/>
            <person name="Hannick L."/>
            <person name="Clark T."/>
            <person name="Cassidy-Hanley D."/>
            <person name="Inman J."/>
        </authorList>
    </citation>
    <scope>NUCLEOTIDE SEQUENCE [LARGE SCALE GENOMIC DNA]</scope>
    <source>
        <strain evidence="1 2">G5</strain>
    </source>
</reference>
<evidence type="ECO:0000313" key="1">
    <source>
        <dbReference type="EMBL" id="EGR29192.1"/>
    </source>
</evidence>
<sequence length="114" mass="13833">MFLMIRTLLKQVQLQQSLRLIPKYQFSKHEDDWLNKQHKSKEKLYFTQEEQKQMKKLLEKLSQTSKFVEDVEHETSDAGQVQKILQRYNISPSEALIEELTDWKKQKNNKRHDD</sequence>
<organism evidence="1 2">
    <name type="scientific">Ichthyophthirius multifiliis</name>
    <name type="common">White spot disease agent</name>
    <name type="synonym">Ich</name>
    <dbReference type="NCBI Taxonomy" id="5932"/>
    <lineage>
        <taxon>Eukaryota</taxon>
        <taxon>Sar</taxon>
        <taxon>Alveolata</taxon>
        <taxon>Ciliophora</taxon>
        <taxon>Intramacronucleata</taxon>
        <taxon>Oligohymenophorea</taxon>
        <taxon>Hymenostomatida</taxon>
        <taxon>Ophryoglenina</taxon>
        <taxon>Ichthyophthirius</taxon>
    </lineage>
</organism>